<dbReference type="PANTHER" id="PTHR46190:SF1">
    <property type="entry name" value="SI:CH211-201H21.5"/>
    <property type="match status" value="1"/>
</dbReference>
<reference evidence="2 3" key="1">
    <citation type="submission" date="2019-11" db="EMBL/GenBank/DDBJ databases">
        <title>Genome-resolved metagenomics to study the prevalence of co-infection and intraspecific heterogeneity among plant pathogen metapopulations.</title>
        <authorList>
            <person name="Newberry E."/>
            <person name="Bhandari R."/>
            <person name="Kemble J."/>
            <person name="Sikora E."/>
            <person name="Potnis N."/>
        </authorList>
    </citation>
    <scope>NUCLEOTIDE SEQUENCE [LARGE SCALE GENOMIC DNA]</scope>
    <source>
        <strain evidence="2">Xp_Tom_Tuscaloosa_18b</strain>
    </source>
</reference>
<name>A0A7X5SC75_XANPE</name>
<comment type="caution">
    <text evidence="2">The sequence shown here is derived from an EMBL/GenBank/DDBJ whole genome shotgun (WGS) entry which is preliminary data.</text>
</comment>
<evidence type="ECO:0000259" key="1">
    <source>
        <dbReference type="Pfam" id="PF01156"/>
    </source>
</evidence>
<dbReference type="InterPro" id="IPR036452">
    <property type="entry name" value="Ribo_hydro-like"/>
</dbReference>
<dbReference type="EMBL" id="JAAGYU010001729">
    <property type="protein sequence ID" value="NEL80601.1"/>
    <property type="molecule type" value="Genomic_DNA"/>
</dbReference>
<accession>A0A7X5SC75</accession>
<dbReference type="Gene3D" id="3.90.245.10">
    <property type="entry name" value="Ribonucleoside hydrolase-like"/>
    <property type="match status" value="1"/>
</dbReference>
<dbReference type="Proteomes" id="UP000471082">
    <property type="component" value="Unassembled WGS sequence"/>
</dbReference>
<dbReference type="InterPro" id="IPR052775">
    <property type="entry name" value="IUN_hydrolase"/>
</dbReference>
<protein>
    <submittedName>
        <fullName evidence="2">Nucleoside hydrolase</fullName>
    </submittedName>
</protein>
<dbReference type="InterPro" id="IPR001910">
    <property type="entry name" value="Inosine/uridine_hydrolase_dom"/>
</dbReference>
<evidence type="ECO:0000313" key="3">
    <source>
        <dbReference type="Proteomes" id="UP000471082"/>
    </source>
</evidence>
<organism evidence="2 3">
    <name type="scientific">Xanthomonas perforans</name>
    <dbReference type="NCBI Taxonomy" id="442694"/>
    <lineage>
        <taxon>Bacteria</taxon>
        <taxon>Pseudomonadati</taxon>
        <taxon>Pseudomonadota</taxon>
        <taxon>Gammaproteobacteria</taxon>
        <taxon>Lysobacterales</taxon>
        <taxon>Lysobacteraceae</taxon>
        <taxon>Xanthomonas</taxon>
    </lineage>
</organism>
<gene>
    <name evidence="2" type="ORF">G3W61_30625</name>
</gene>
<sequence length="108" mass="11658">ETEHAALAILRLSHEYAGELLLVALGPLTNLALALTLDPTLPQRVARLVVMGGALTGHGNITAAAEFNIGFDPEAAHIVFRGFPQFDVADWEATIAHGLLHRDVEQWL</sequence>
<dbReference type="AlphaFoldDB" id="A0A7X5SC75"/>
<dbReference type="PANTHER" id="PTHR46190">
    <property type="entry name" value="SI:CH211-201H21.5-RELATED"/>
    <property type="match status" value="1"/>
</dbReference>
<dbReference type="GO" id="GO:0016799">
    <property type="term" value="F:hydrolase activity, hydrolyzing N-glycosyl compounds"/>
    <property type="evidence" value="ECO:0007669"/>
    <property type="project" value="InterPro"/>
</dbReference>
<keyword evidence="2" id="KW-0378">Hydrolase</keyword>
<feature type="non-terminal residue" evidence="2">
    <location>
        <position position="1"/>
    </location>
</feature>
<feature type="domain" description="Inosine/uridine-preferring nucleoside hydrolase" evidence="1">
    <location>
        <begin position="2"/>
        <end position="106"/>
    </location>
</feature>
<dbReference type="Pfam" id="PF01156">
    <property type="entry name" value="IU_nuc_hydro"/>
    <property type="match status" value="1"/>
</dbReference>
<dbReference type="SUPFAM" id="SSF53590">
    <property type="entry name" value="Nucleoside hydrolase"/>
    <property type="match status" value="1"/>
</dbReference>
<feature type="non-terminal residue" evidence="2">
    <location>
        <position position="108"/>
    </location>
</feature>
<proteinExistence type="predicted"/>
<evidence type="ECO:0000313" key="2">
    <source>
        <dbReference type="EMBL" id="NEL80601.1"/>
    </source>
</evidence>